<dbReference type="EMBL" id="JAACJL010000002">
    <property type="protein sequence ID" value="KAF4622166.1"/>
    <property type="molecule type" value="Genomic_DNA"/>
</dbReference>
<sequence>MQFSRVFVVLLPFLTIALGLPTNADTGFSGRHFTYEPDMIAERREEFTDDVQSHYGGRREEFTDDIQSHYGGKREEFTDDIQSHYGGKREEFTDDVQSHYGGRREEFIDDVQSNYIRK</sequence>
<gene>
    <name evidence="2" type="ORF">D9613_009340</name>
</gene>
<feature type="chain" id="PRO_5034136494" evidence="1">
    <location>
        <begin position="20"/>
        <end position="118"/>
    </location>
</feature>
<keyword evidence="3" id="KW-1185">Reference proteome</keyword>
<name>A0A8H4VTG9_9AGAR</name>
<evidence type="ECO:0000313" key="3">
    <source>
        <dbReference type="Proteomes" id="UP000521872"/>
    </source>
</evidence>
<dbReference type="AlphaFoldDB" id="A0A8H4VTG9"/>
<accession>A0A8H4VTG9</accession>
<proteinExistence type="predicted"/>
<evidence type="ECO:0000256" key="1">
    <source>
        <dbReference type="SAM" id="SignalP"/>
    </source>
</evidence>
<keyword evidence="1" id="KW-0732">Signal</keyword>
<feature type="signal peptide" evidence="1">
    <location>
        <begin position="1"/>
        <end position="19"/>
    </location>
</feature>
<evidence type="ECO:0000313" key="2">
    <source>
        <dbReference type="EMBL" id="KAF4622166.1"/>
    </source>
</evidence>
<organism evidence="2 3">
    <name type="scientific">Agrocybe pediades</name>
    <dbReference type="NCBI Taxonomy" id="84607"/>
    <lineage>
        <taxon>Eukaryota</taxon>
        <taxon>Fungi</taxon>
        <taxon>Dikarya</taxon>
        <taxon>Basidiomycota</taxon>
        <taxon>Agaricomycotina</taxon>
        <taxon>Agaricomycetes</taxon>
        <taxon>Agaricomycetidae</taxon>
        <taxon>Agaricales</taxon>
        <taxon>Agaricineae</taxon>
        <taxon>Strophariaceae</taxon>
        <taxon>Agrocybe</taxon>
    </lineage>
</organism>
<comment type="caution">
    <text evidence="2">The sequence shown here is derived from an EMBL/GenBank/DDBJ whole genome shotgun (WGS) entry which is preliminary data.</text>
</comment>
<protein>
    <submittedName>
        <fullName evidence="2">Uncharacterized protein</fullName>
    </submittedName>
</protein>
<reference evidence="2 3" key="1">
    <citation type="submission" date="2019-12" db="EMBL/GenBank/DDBJ databases">
        <authorList>
            <person name="Floudas D."/>
            <person name="Bentzer J."/>
            <person name="Ahren D."/>
            <person name="Johansson T."/>
            <person name="Persson P."/>
            <person name="Tunlid A."/>
        </authorList>
    </citation>
    <scope>NUCLEOTIDE SEQUENCE [LARGE SCALE GENOMIC DNA]</scope>
    <source>
        <strain evidence="2 3">CBS 102.39</strain>
    </source>
</reference>
<dbReference type="Proteomes" id="UP000521872">
    <property type="component" value="Unassembled WGS sequence"/>
</dbReference>